<keyword evidence="2" id="KW-1185">Reference proteome</keyword>
<comment type="caution">
    <text evidence="1">The sequence shown here is derived from an EMBL/GenBank/DDBJ whole genome shotgun (WGS) entry which is preliminary data.</text>
</comment>
<protein>
    <recommendedName>
        <fullName evidence="3">N-acyl-D-glucosamine 2-epimerase</fullName>
    </recommendedName>
</protein>
<name>A0ABQ4N827_9BACL</name>
<evidence type="ECO:0000313" key="2">
    <source>
        <dbReference type="Proteomes" id="UP000680304"/>
    </source>
</evidence>
<organism evidence="1 2">
    <name type="scientific">Paenibacillus cisolokensis</name>
    <dbReference type="NCBI Taxonomy" id="1658519"/>
    <lineage>
        <taxon>Bacteria</taxon>
        <taxon>Bacillati</taxon>
        <taxon>Bacillota</taxon>
        <taxon>Bacilli</taxon>
        <taxon>Bacillales</taxon>
        <taxon>Paenibacillaceae</taxon>
        <taxon>Paenibacillus</taxon>
    </lineage>
</organism>
<reference evidence="1 2" key="1">
    <citation type="submission" date="2021-04" db="EMBL/GenBank/DDBJ databases">
        <title>Draft genome sequence of Paenibacillus cisolokensis, LC2-13A.</title>
        <authorList>
            <person name="Uke A."/>
            <person name="Chhe C."/>
            <person name="Baramee S."/>
            <person name="Kosugi A."/>
        </authorList>
    </citation>
    <scope>NUCLEOTIDE SEQUENCE [LARGE SCALE GENOMIC DNA]</scope>
    <source>
        <strain evidence="1 2">LC2-13A</strain>
    </source>
</reference>
<dbReference type="Proteomes" id="UP000680304">
    <property type="component" value="Unassembled WGS sequence"/>
</dbReference>
<proteinExistence type="predicted"/>
<dbReference type="EMBL" id="BOVJ01000089">
    <property type="protein sequence ID" value="GIQ64325.1"/>
    <property type="molecule type" value="Genomic_DNA"/>
</dbReference>
<evidence type="ECO:0000313" key="1">
    <source>
        <dbReference type="EMBL" id="GIQ64325.1"/>
    </source>
</evidence>
<accession>A0ABQ4N827</accession>
<sequence length="461" mass="51959">MAKAEAIYGPSIQVDPAFPYYLNRTADSIAEEIGLAGYRIVHYFVVNENRVDGELIDAFRRRGMAVWAMTLGNGTYSTERFPAEWPSWRMELLKEPEDGYVRLSPFSDGYVTWKKEALARLVRDYPFDGIEIAEPYFPEWDGIRRGVYGDVGPLARRAFRERYGREMPDFRDPARPDYYLNDPDTYRAWVEFRVEAVNGFLDELINGAGGVRAARPDILVATWSLAVDAGADAADRLREMQGLDAAAMIGRVRPDIHYLQTHWPDWIRGDLPPDYVTRYKNFVDRIRYFHPRIPLAVQADIGSARGMVKGGEWLDAFRRTVRACGFASWTAYEYHIGGYMYERPPVPLRAVRKSDGTVTVSFSKRIDAATGSDIRRYKLRTADGLRPVEAKWTRASVDGNRVKLWADSLPEEPFVLEIGGVADTPELMLYPPDKALEVAPGTCIGVSDPEAAELGSGGMTG</sequence>
<gene>
    <name evidence="1" type="ORF">PACILC2_28930</name>
</gene>
<dbReference type="Gene3D" id="3.20.20.80">
    <property type="entry name" value="Glycosidases"/>
    <property type="match status" value="1"/>
</dbReference>
<dbReference type="RefSeq" id="WP_213529088.1">
    <property type="nucleotide sequence ID" value="NZ_BOVJ01000089.1"/>
</dbReference>
<evidence type="ECO:0008006" key="3">
    <source>
        <dbReference type="Google" id="ProtNLM"/>
    </source>
</evidence>